<feature type="compositionally biased region" description="Basic and acidic residues" evidence="10">
    <location>
        <begin position="554"/>
        <end position="569"/>
    </location>
</feature>
<sequence>MVNPKVFFDMSIGGAPAGRIVMELYADTTPRTAENFRALCTGEKGAGRSGKPLHYKGSSFHRVIPDFMCQGGDFTAGNGTGGESIYGSKFADENFIKKHTGPGILSMANSGPGTNGSQFFICTDKTEWLDGKHVVFGKVVEGLDVVRAIEKYGSSGGRTSKPIVIADCGLILSVLSRSVIDVSLIVKKKGLKPTGDSGTRAELTCLMNLSNAVLVHFMLKERLQKMGVRDVCPALWVQHFSNLCNIYLIHYTLNLVVGNKHTGLLRHLFFDGFTDGLLVCRNLCCVDLQVVSIKAIGIAIKLTLEEISQVAYPQTRPIVTVAAISVITQLNYPNKAGICSPGETLMIKIVQLVSSLHRGEACCLMESRFVNNPEVPDNENVNEEEHDLKLNEGFIVPDGNAFGYSIRNGMLIFYKTECCELLNEFVNEIDPALAEPQIKPSKQSEETIPIKIGRISQIWEGYVAPVIWNRATMVCCGFLRVSCLLIVDHCKHTNVKDCFGQNVTSISSEICGFIMLIFGTIILHTMREHELAPAPGAWALDSEENEAIEQLQQEQKEKEKEKGHFDHVSNHKQQQQQPSAEFPSLAAAAASKPKKKKSQTLSLAEFSTGKSISYGTAKAAAPTTQAKGLTADEILVLPTGPRERTAEELERSSSRLGGGFRSYGSSGDVRSRYSNGDDSSNPRWGSSRVSDEPRRNGGFNKELNGESAPSRADEIDDWGAAKKSMAPPAFERRERGGFFDSQSKADESDSWVSNKSFVPSEGRRVGGGGGFESHRERRGGFEMFQKEASNGGVDSDSWGKKREEGIGSGRPRLVLQPRTLPVSNEEQQQQQQQQQQQSQGPGSMARSKGSNPFGEARPREEVLAEKGQDWKKIDEQLESIKNKEMSSEGPMLNDGHSLGKKSFGSGSGLASIPEDRTERNWRKTDSVDVLPSRFVLLVD</sequence>
<evidence type="ECO:0000256" key="1">
    <source>
        <dbReference type="ARBA" id="ARBA00000971"/>
    </source>
</evidence>
<evidence type="ECO:0000256" key="3">
    <source>
        <dbReference type="ARBA" id="ARBA00007365"/>
    </source>
</evidence>
<dbReference type="Gene3D" id="2.40.100.10">
    <property type="entry name" value="Cyclophilin-like"/>
    <property type="match status" value="1"/>
</dbReference>
<dbReference type="GO" id="GO:0005886">
    <property type="term" value="C:plasma membrane"/>
    <property type="evidence" value="ECO:0007669"/>
    <property type="project" value="TreeGrafter"/>
</dbReference>
<evidence type="ECO:0000256" key="10">
    <source>
        <dbReference type="SAM" id="MobiDB-lite"/>
    </source>
</evidence>
<keyword evidence="5" id="KW-0812">Transmembrane</keyword>
<dbReference type="CDD" id="cd01926">
    <property type="entry name" value="cyclophilin_ABH_like"/>
    <property type="match status" value="1"/>
</dbReference>
<dbReference type="Pfam" id="PF05653">
    <property type="entry name" value="Mg_trans_NIPA"/>
    <property type="match status" value="1"/>
</dbReference>
<keyword evidence="8" id="KW-0472">Membrane</keyword>
<dbReference type="GO" id="GO:0003743">
    <property type="term" value="F:translation initiation factor activity"/>
    <property type="evidence" value="ECO:0007669"/>
    <property type="project" value="InterPro"/>
</dbReference>
<feature type="compositionally biased region" description="Polar residues" evidence="10">
    <location>
        <begin position="672"/>
        <end position="688"/>
    </location>
</feature>
<keyword evidence="9" id="KW-0413">Isomerase</keyword>
<dbReference type="InterPro" id="IPR029000">
    <property type="entry name" value="Cyclophilin-like_dom_sf"/>
</dbReference>
<evidence type="ECO:0000256" key="2">
    <source>
        <dbReference type="ARBA" id="ARBA00004141"/>
    </source>
</evidence>
<proteinExistence type="inferred from homology"/>
<dbReference type="GO" id="GO:0005829">
    <property type="term" value="C:cytosol"/>
    <property type="evidence" value="ECO:0007669"/>
    <property type="project" value="TreeGrafter"/>
</dbReference>
<protein>
    <recommendedName>
        <fullName evidence="4">peptidylprolyl isomerase</fullName>
        <ecNumber evidence="4">5.2.1.8</ecNumber>
    </recommendedName>
</protein>
<evidence type="ECO:0000313" key="12">
    <source>
        <dbReference type="EMBL" id="KAF8405385.1"/>
    </source>
</evidence>
<keyword evidence="7" id="KW-0697">Rotamase</keyword>
<dbReference type="InterPro" id="IPR020892">
    <property type="entry name" value="Cyclophilin-type_PPIase_CS"/>
</dbReference>
<dbReference type="PANTHER" id="PTHR11071">
    <property type="entry name" value="PEPTIDYL-PROLYL CIS-TRANS ISOMERASE"/>
    <property type="match status" value="1"/>
</dbReference>
<evidence type="ECO:0000256" key="6">
    <source>
        <dbReference type="ARBA" id="ARBA00022989"/>
    </source>
</evidence>
<dbReference type="PROSITE" id="PS50072">
    <property type="entry name" value="CSA_PPIASE_2"/>
    <property type="match status" value="1"/>
</dbReference>
<dbReference type="InterPro" id="IPR008521">
    <property type="entry name" value="Mg_trans_NIPA"/>
</dbReference>
<dbReference type="EC" id="5.2.1.8" evidence="4"/>
<dbReference type="InterPro" id="IPR002130">
    <property type="entry name" value="Cyclophilin-type_PPIase_dom"/>
</dbReference>
<reference evidence="12 13" key="1">
    <citation type="submission" date="2020-04" db="EMBL/GenBank/DDBJ databases">
        <title>Plant Genome Project.</title>
        <authorList>
            <person name="Zhang R.-G."/>
        </authorList>
    </citation>
    <scope>NUCLEOTIDE SEQUENCE [LARGE SCALE GENOMIC DNA]</scope>
    <source>
        <strain evidence="12">YNK0</strain>
        <tissue evidence="12">Leaf</tissue>
    </source>
</reference>
<dbReference type="InterPro" id="IPR010433">
    <property type="entry name" value="EIF-4B_pln"/>
</dbReference>
<evidence type="ECO:0000259" key="11">
    <source>
        <dbReference type="PROSITE" id="PS50072"/>
    </source>
</evidence>
<feature type="compositionally biased region" description="Low complexity" evidence="10">
    <location>
        <begin position="578"/>
        <end position="591"/>
    </location>
</feature>
<dbReference type="OrthoDB" id="48651at2759"/>
<evidence type="ECO:0000256" key="8">
    <source>
        <dbReference type="ARBA" id="ARBA00023136"/>
    </source>
</evidence>
<organism evidence="12 13">
    <name type="scientific">Tetracentron sinense</name>
    <name type="common">Spur-leaf</name>
    <dbReference type="NCBI Taxonomy" id="13715"/>
    <lineage>
        <taxon>Eukaryota</taxon>
        <taxon>Viridiplantae</taxon>
        <taxon>Streptophyta</taxon>
        <taxon>Embryophyta</taxon>
        <taxon>Tracheophyta</taxon>
        <taxon>Spermatophyta</taxon>
        <taxon>Magnoliopsida</taxon>
        <taxon>Trochodendrales</taxon>
        <taxon>Trochodendraceae</taxon>
        <taxon>Tetracentron</taxon>
    </lineage>
</organism>
<keyword evidence="6" id="KW-1133">Transmembrane helix</keyword>
<dbReference type="GO" id="GO:0005769">
    <property type="term" value="C:early endosome"/>
    <property type="evidence" value="ECO:0007669"/>
    <property type="project" value="UniProtKB-SubCell"/>
</dbReference>
<feature type="compositionally biased region" description="Basic and acidic residues" evidence="10">
    <location>
        <begin position="856"/>
        <end position="870"/>
    </location>
</feature>
<dbReference type="AlphaFoldDB" id="A0A834ZH97"/>
<dbReference type="GO" id="GO:0015095">
    <property type="term" value="F:magnesium ion transmembrane transporter activity"/>
    <property type="evidence" value="ECO:0007669"/>
    <property type="project" value="InterPro"/>
</dbReference>
<dbReference type="PANTHER" id="PTHR11071:SF561">
    <property type="entry name" value="PEPTIDYL-PROLYL CIS-TRANS ISOMERASE D-RELATED"/>
    <property type="match status" value="1"/>
</dbReference>
<gene>
    <name evidence="12" type="ORF">HHK36_010289</name>
</gene>
<feature type="compositionally biased region" description="Basic and acidic residues" evidence="10">
    <location>
        <begin position="641"/>
        <end position="653"/>
    </location>
</feature>
<dbReference type="SUPFAM" id="SSF50891">
    <property type="entry name" value="Cyclophilin-like"/>
    <property type="match status" value="1"/>
</dbReference>
<dbReference type="GO" id="GO:0006457">
    <property type="term" value="P:protein folding"/>
    <property type="evidence" value="ECO:0007669"/>
    <property type="project" value="InterPro"/>
</dbReference>
<dbReference type="PROSITE" id="PS00170">
    <property type="entry name" value="CSA_PPIASE_1"/>
    <property type="match status" value="1"/>
</dbReference>
<evidence type="ECO:0000256" key="9">
    <source>
        <dbReference type="ARBA" id="ARBA00023235"/>
    </source>
</evidence>
<feature type="region of interest" description="Disordered" evidence="10">
    <location>
        <begin position="882"/>
        <end position="921"/>
    </location>
</feature>
<comment type="similarity">
    <text evidence="3">Belongs to the cyclophilin-type PPIase family.</text>
</comment>
<evidence type="ECO:0000256" key="5">
    <source>
        <dbReference type="ARBA" id="ARBA00022692"/>
    </source>
</evidence>
<feature type="compositionally biased region" description="Low complexity" evidence="10">
    <location>
        <begin position="827"/>
        <end position="839"/>
    </location>
</feature>
<name>A0A834ZH97_TETSI</name>
<evidence type="ECO:0000313" key="13">
    <source>
        <dbReference type="Proteomes" id="UP000655225"/>
    </source>
</evidence>
<dbReference type="Pfam" id="PF00160">
    <property type="entry name" value="Pro_isomerase"/>
    <property type="match status" value="1"/>
</dbReference>
<comment type="catalytic activity">
    <reaction evidence="1">
        <text>[protein]-peptidylproline (omega=180) = [protein]-peptidylproline (omega=0)</text>
        <dbReference type="Rhea" id="RHEA:16237"/>
        <dbReference type="Rhea" id="RHEA-COMP:10747"/>
        <dbReference type="Rhea" id="RHEA-COMP:10748"/>
        <dbReference type="ChEBI" id="CHEBI:83833"/>
        <dbReference type="ChEBI" id="CHEBI:83834"/>
        <dbReference type="EC" id="5.2.1.8"/>
    </reaction>
</comment>
<comment type="subcellular location">
    <subcellularLocation>
        <location evidence="2">Membrane</location>
        <topology evidence="2">Multi-pass membrane protein</topology>
    </subcellularLocation>
</comment>
<dbReference type="GO" id="GO:0003755">
    <property type="term" value="F:peptidyl-prolyl cis-trans isomerase activity"/>
    <property type="evidence" value="ECO:0007669"/>
    <property type="project" value="UniProtKB-KW"/>
</dbReference>
<keyword evidence="13" id="KW-1185">Reference proteome</keyword>
<evidence type="ECO:0000256" key="4">
    <source>
        <dbReference type="ARBA" id="ARBA00013194"/>
    </source>
</evidence>
<dbReference type="Proteomes" id="UP000655225">
    <property type="component" value="Unassembled WGS sequence"/>
</dbReference>
<feature type="region of interest" description="Disordered" evidence="10">
    <location>
        <begin position="632"/>
        <end position="870"/>
    </location>
</feature>
<evidence type="ECO:0000256" key="7">
    <source>
        <dbReference type="ARBA" id="ARBA00023110"/>
    </source>
</evidence>
<feature type="compositionally biased region" description="Basic and acidic residues" evidence="10">
    <location>
        <begin position="730"/>
        <end position="747"/>
    </location>
</feature>
<feature type="region of interest" description="Disordered" evidence="10">
    <location>
        <begin position="545"/>
        <end position="602"/>
    </location>
</feature>
<dbReference type="FunFam" id="2.40.100.10:FF:000002">
    <property type="entry name" value="Peptidyl-prolyl cis-trans isomerase"/>
    <property type="match status" value="1"/>
</dbReference>
<dbReference type="PRINTS" id="PR00153">
    <property type="entry name" value="CSAPPISMRASE"/>
</dbReference>
<dbReference type="GO" id="GO:0016018">
    <property type="term" value="F:cyclosporin A binding"/>
    <property type="evidence" value="ECO:0007669"/>
    <property type="project" value="TreeGrafter"/>
</dbReference>
<dbReference type="Pfam" id="PF06273">
    <property type="entry name" value="eIF-4B"/>
    <property type="match status" value="1"/>
</dbReference>
<comment type="caution">
    <text evidence="12">The sequence shown here is derived from an EMBL/GenBank/DDBJ whole genome shotgun (WGS) entry which is preliminary data.</text>
</comment>
<dbReference type="EMBL" id="JABCRI010000006">
    <property type="protein sequence ID" value="KAF8405385.1"/>
    <property type="molecule type" value="Genomic_DNA"/>
</dbReference>
<feature type="compositionally biased region" description="Low complexity" evidence="10">
    <location>
        <begin position="900"/>
        <end position="911"/>
    </location>
</feature>
<feature type="domain" description="PPIase cyclophilin-type" evidence="11">
    <location>
        <begin position="7"/>
        <end position="170"/>
    </location>
</feature>
<accession>A0A834ZH97</accession>